<feature type="domain" description="SGNH hydrolase-type esterase" evidence="3">
    <location>
        <begin position="467"/>
        <end position="640"/>
    </location>
</feature>
<evidence type="ECO:0000313" key="5">
    <source>
        <dbReference type="Proteomes" id="UP000198406"/>
    </source>
</evidence>
<dbReference type="GO" id="GO:0004622">
    <property type="term" value="F:phosphatidylcholine lysophospholipase activity"/>
    <property type="evidence" value="ECO:0007669"/>
    <property type="project" value="TreeGrafter"/>
</dbReference>
<accession>A0A1Z5J720</accession>
<dbReference type="InterPro" id="IPR051532">
    <property type="entry name" value="Ester_Hydrolysis_Enzymes"/>
</dbReference>
<evidence type="ECO:0000256" key="2">
    <source>
        <dbReference type="SAM" id="Phobius"/>
    </source>
</evidence>
<evidence type="ECO:0000256" key="1">
    <source>
        <dbReference type="SAM" id="MobiDB-lite"/>
    </source>
</evidence>
<dbReference type="InterPro" id="IPR013830">
    <property type="entry name" value="SGNH_hydro"/>
</dbReference>
<reference evidence="4 5" key="1">
    <citation type="journal article" date="2015" name="Plant Cell">
        <title>Oil accumulation by the oleaginous diatom Fistulifera solaris as revealed by the genome and transcriptome.</title>
        <authorList>
            <person name="Tanaka T."/>
            <person name="Maeda Y."/>
            <person name="Veluchamy A."/>
            <person name="Tanaka M."/>
            <person name="Abida H."/>
            <person name="Marechal E."/>
            <person name="Bowler C."/>
            <person name="Muto M."/>
            <person name="Sunaga Y."/>
            <person name="Tanaka M."/>
            <person name="Yoshino T."/>
            <person name="Taniguchi T."/>
            <person name="Fukuda Y."/>
            <person name="Nemoto M."/>
            <person name="Matsumoto M."/>
            <person name="Wong P.S."/>
            <person name="Aburatani S."/>
            <person name="Fujibuchi W."/>
        </authorList>
    </citation>
    <scope>NUCLEOTIDE SEQUENCE [LARGE SCALE GENOMIC DNA]</scope>
    <source>
        <strain evidence="4 5">JPCC DA0580</strain>
    </source>
</reference>
<organism evidence="4 5">
    <name type="scientific">Fistulifera solaris</name>
    <name type="common">Oleaginous diatom</name>
    <dbReference type="NCBI Taxonomy" id="1519565"/>
    <lineage>
        <taxon>Eukaryota</taxon>
        <taxon>Sar</taxon>
        <taxon>Stramenopiles</taxon>
        <taxon>Ochrophyta</taxon>
        <taxon>Bacillariophyta</taxon>
        <taxon>Bacillariophyceae</taxon>
        <taxon>Bacillariophycidae</taxon>
        <taxon>Naviculales</taxon>
        <taxon>Naviculaceae</taxon>
        <taxon>Fistulifera</taxon>
    </lineage>
</organism>
<keyword evidence="2" id="KW-0472">Membrane</keyword>
<dbReference type="PANTHER" id="PTHR30383:SF5">
    <property type="entry name" value="SGNH HYDROLASE-TYPE ESTERASE DOMAIN-CONTAINING PROTEIN"/>
    <property type="match status" value="1"/>
</dbReference>
<evidence type="ECO:0000259" key="3">
    <source>
        <dbReference type="Pfam" id="PF13472"/>
    </source>
</evidence>
<feature type="transmembrane region" description="Helical" evidence="2">
    <location>
        <begin position="31"/>
        <end position="52"/>
    </location>
</feature>
<dbReference type="InterPro" id="IPR036514">
    <property type="entry name" value="SGNH_hydro_sf"/>
</dbReference>
<feature type="region of interest" description="Disordered" evidence="1">
    <location>
        <begin position="1"/>
        <end position="24"/>
    </location>
</feature>
<keyword evidence="5" id="KW-1185">Reference proteome</keyword>
<dbReference type="Pfam" id="PF13472">
    <property type="entry name" value="Lipase_GDSL_2"/>
    <property type="match status" value="2"/>
</dbReference>
<comment type="caution">
    <text evidence="4">The sequence shown here is derived from an EMBL/GenBank/DDBJ whole genome shotgun (WGS) entry which is preliminary data.</text>
</comment>
<proteinExistence type="predicted"/>
<protein>
    <recommendedName>
        <fullName evidence="3">SGNH hydrolase-type esterase domain-containing protein</fullName>
    </recommendedName>
</protein>
<dbReference type="Gene3D" id="3.40.50.1110">
    <property type="entry name" value="SGNH hydrolase"/>
    <property type="match status" value="2"/>
</dbReference>
<dbReference type="InParanoid" id="A0A1Z5J720"/>
<dbReference type="AlphaFoldDB" id="A0A1Z5J720"/>
<evidence type="ECO:0000313" key="4">
    <source>
        <dbReference type="EMBL" id="GAX09749.1"/>
    </source>
</evidence>
<dbReference type="EMBL" id="BDSP01000011">
    <property type="protein sequence ID" value="GAX09749.1"/>
    <property type="molecule type" value="Genomic_DNA"/>
</dbReference>
<keyword evidence="2" id="KW-0812">Transmembrane</keyword>
<sequence length="655" mass="74330">MTKGAYESLPVREGEQAPSTRRISERSSKNTLYYTLLSLFLFIVTSILIYYLPDNHASDVSSKDLKELPTEEYSQEPAAFPAPTIVDPIYVGPTLPEVIRSCPNLQYYQTLRKKLDSMDLCDDIGRKRKCLCQNPTIPRKQDVDYRYYKKWNDAFQRNVDIAQRFNSSQALDVLLLGDSLTEHWLGTDFGRQNRDYSDVRPVYQHYFQDGTMRGLALGISGDRIPHLLYRMKEGELLTTAKVIWINIGTNDLGGDHCNVDAVVAGNIAVAEFVLNAVDSGKTKVVLNSLLPRSGRNANDTHLTEDRNWQEALRINKHLECYSEMFASSALEFFDATNLFVAHESPDYRNATLYQDSLHLSSEGYRVWGKAIVQRVEEIIFEMSRDDNTVSQPICGRASYFDAMMNENSTAPTNRCRQKDPCLCLDPHLPMANDDPRMHARWTKTFQRNKNQLIPFLANKSTVELMLMGDSITELWLGTVLGTPSLRYRDIPGVFAELFSNESTLVMGISADRSSYLLHRIQNGELPSELDVSVIWILIGTNDITDDCNSDTIVAANIVVVKEIMRRKPKARIVINSILPRMDTGFDVIHLINSKLKCFTESTGNAVQFFEATNLFLNSDGTVKADLYTDGVHPNKKGYEIWGRAIKEYRDSLLKK</sequence>
<dbReference type="OrthoDB" id="505607at2759"/>
<feature type="domain" description="SGNH hydrolase-type esterase" evidence="3">
    <location>
        <begin position="175"/>
        <end position="366"/>
    </location>
</feature>
<dbReference type="PANTHER" id="PTHR30383">
    <property type="entry name" value="THIOESTERASE 1/PROTEASE 1/LYSOPHOSPHOLIPASE L1"/>
    <property type="match status" value="1"/>
</dbReference>
<dbReference type="Proteomes" id="UP000198406">
    <property type="component" value="Unassembled WGS sequence"/>
</dbReference>
<gene>
    <name evidence="4" type="ORF">FisN_19Lh219</name>
</gene>
<keyword evidence="2" id="KW-1133">Transmembrane helix</keyword>
<dbReference type="SUPFAM" id="SSF52266">
    <property type="entry name" value="SGNH hydrolase"/>
    <property type="match status" value="2"/>
</dbReference>
<name>A0A1Z5J720_FISSO</name>